<name>A0A7Y9ICP6_9ACTN</name>
<accession>A0A7Y9ICP6</accession>
<dbReference type="InterPro" id="IPR039538">
    <property type="entry name" value="BetI_C"/>
</dbReference>
<comment type="caution">
    <text evidence="7">The sequence shown here is derived from an EMBL/GenBank/DDBJ whole genome shotgun (WGS) entry which is preliminary data.</text>
</comment>
<keyword evidence="1" id="KW-0678">Repressor</keyword>
<evidence type="ECO:0000259" key="6">
    <source>
        <dbReference type="PROSITE" id="PS50977"/>
    </source>
</evidence>
<protein>
    <submittedName>
        <fullName evidence="7">AcrR family transcriptional regulator</fullName>
    </submittedName>
</protein>
<reference evidence="7 8" key="1">
    <citation type="submission" date="2020-07" db="EMBL/GenBank/DDBJ databases">
        <title>Sequencing the genomes of 1000 actinobacteria strains.</title>
        <authorList>
            <person name="Klenk H.-P."/>
        </authorList>
    </citation>
    <scope>NUCLEOTIDE SEQUENCE [LARGE SCALE GENOMIC DNA]</scope>
    <source>
        <strain evidence="7 8">DSM 22083</strain>
    </source>
</reference>
<dbReference type="RefSeq" id="WP_179756304.1">
    <property type="nucleotide sequence ID" value="NZ_JACCBU010000001.1"/>
</dbReference>
<keyword evidence="3 5" id="KW-0238">DNA-binding</keyword>
<dbReference type="SUPFAM" id="SSF46689">
    <property type="entry name" value="Homeodomain-like"/>
    <property type="match status" value="1"/>
</dbReference>
<proteinExistence type="predicted"/>
<evidence type="ECO:0000313" key="7">
    <source>
        <dbReference type="EMBL" id="NYE74183.1"/>
    </source>
</evidence>
<dbReference type="Pfam" id="PF13977">
    <property type="entry name" value="TetR_C_6"/>
    <property type="match status" value="1"/>
</dbReference>
<organism evidence="7 8">
    <name type="scientific">Microlunatus parietis</name>
    <dbReference type="NCBI Taxonomy" id="682979"/>
    <lineage>
        <taxon>Bacteria</taxon>
        <taxon>Bacillati</taxon>
        <taxon>Actinomycetota</taxon>
        <taxon>Actinomycetes</taxon>
        <taxon>Propionibacteriales</taxon>
        <taxon>Propionibacteriaceae</taxon>
        <taxon>Microlunatus</taxon>
    </lineage>
</organism>
<dbReference type="GO" id="GO:0003677">
    <property type="term" value="F:DNA binding"/>
    <property type="evidence" value="ECO:0007669"/>
    <property type="project" value="UniProtKB-UniRule"/>
</dbReference>
<keyword evidence="4" id="KW-0804">Transcription</keyword>
<evidence type="ECO:0000256" key="3">
    <source>
        <dbReference type="ARBA" id="ARBA00023125"/>
    </source>
</evidence>
<feature type="DNA-binding region" description="H-T-H motif" evidence="5">
    <location>
        <begin position="31"/>
        <end position="50"/>
    </location>
</feature>
<dbReference type="PANTHER" id="PTHR47506">
    <property type="entry name" value="TRANSCRIPTIONAL REGULATORY PROTEIN"/>
    <property type="match status" value="1"/>
</dbReference>
<dbReference type="InterPro" id="IPR001647">
    <property type="entry name" value="HTH_TetR"/>
</dbReference>
<sequence>MQHRVDHEQRRRKLVDALWRLAETRGLDGVGMREIAKEAGVSLGQLQHYFSGKEELLLVALTQNGERAGARVRQRLQDLGGRATPYRIIRTSLQEMLPLDRESRAGLLVHLAYLSRAVHDDQLRAITKDATTPLAALFADQLRRAAEDGDLAADRNPETEAGLLICLAEGLTNYVLLDVYTAEVAQSMLDDYLATLFTPAARSGHDQ</sequence>
<dbReference type="PANTHER" id="PTHR47506:SF1">
    <property type="entry name" value="HTH-TYPE TRANSCRIPTIONAL REGULATOR YJDC"/>
    <property type="match status" value="1"/>
</dbReference>
<dbReference type="EMBL" id="JACCBU010000001">
    <property type="protein sequence ID" value="NYE74183.1"/>
    <property type="molecule type" value="Genomic_DNA"/>
</dbReference>
<keyword evidence="8" id="KW-1185">Reference proteome</keyword>
<evidence type="ECO:0000256" key="2">
    <source>
        <dbReference type="ARBA" id="ARBA00023015"/>
    </source>
</evidence>
<dbReference type="PROSITE" id="PS50977">
    <property type="entry name" value="HTH_TETR_2"/>
    <property type="match status" value="1"/>
</dbReference>
<dbReference type="PRINTS" id="PR00455">
    <property type="entry name" value="HTHTETR"/>
</dbReference>
<evidence type="ECO:0000256" key="1">
    <source>
        <dbReference type="ARBA" id="ARBA00022491"/>
    </source>
</evidence>
<dbReference type="Pfam" id="PF00440">
    <property type="entry name" value="TetR_N"/>
    <property type="match status" value="1"/>
</dbReference>
<dbReference type="InterPro" id="IPR036271">
    <property type="entry name" value="Tet_transcr_reg_TetR-rel_C_sf"/>
</dbReference>
<feature type="domain" description="HTH tetR-type" evidence="6">
    <location>
        <begin position="8"/>
        <end position="68"/>
    </location>
</feature>
<evidence type="ECO:0000313" key="8">
    <source>
        <dbReference type="Proteomes" id="UP000569914"/>
    </source>
</evidence>
<evidence type="ECO:0000256" key="5">
    <source>
        <dbReference type="PROSITE-ProRule" id="PRU00335"/>
    </source>
</evidence>
<dbReference type="InterPro" id="IPR009057">
    <property type="entry name" value="Homeodomain-like_sf"/>
</dbReference>
<keyword evidence="2" id="KW-0805">Transcription regulation</keyword>
<dbReference type="Proteomes" id="UP000569914">
    <property type="component" value="Unassembled WGS sequence"/>
</dbReference>
<evidence type="ECO:0000256" key="4">
    <source>
        <dbReference type="ARBA" id="ARBA00023163"/>
    </source>
</evidence>
<dbReference type="SUPFAM" id="SSF48498">
    <property type="entry name" value="Tetracyclin repressor-like, C-terminal domain"/>
    <property type="match status" value="1"/>
</dbReference>
<dbReference type="AlphaFoldDB" id="A0A7Y9ICP6"/>
<dbReference type="Gene3D" id="1.10.357.10">
    <property type="entry name" value="Tetracycline Repressor, domain 2"/>
    <property type="match status" value="1"/>
</dbReference>
<gene>
    <name evidence="7" type="ORF">BKA15_005512</name>
</gene>